<organism evidence="2 3">
    <name type="scientific">Reticulomyxa filosa</name>
    <dbReference type="NCBI Taxonomy" id="46433"/>
    <lineage>
        <taxon>Eukaryota</taxon>
        <taxon>Sar</taxon>
        <taxon>Rhizaria</taxon>
        <taxon>Retaria</taxon>
        <taxon>Foraminifera</taxon>
        <taxon>Monothalamids</taxon>
        <taxon>Reticulomyxidae</taxon>
        <taxon>Reticulomyxa</taxon>
    </lineage>
</organism>
<evidence type="ECO:0000313" key="2">
    <source>
        <dbReference type="EMBL" id="ETO18452.1"/>
    </source>
</evidence>
<accession>X6MYA9</accession>
<dbReference type="SUPFAM" id="SSF48371">
    <property type="entry name" value="ARM repeat"/>
    <property type="match status" value="1"/>
</dbReference>
<dbReference type="Proteomes" id="UP000023152">
    <property type="component" value="Unassembled WGS sequence"/>
</dbReference>
<dbReference type="InterPro" id="IPR016024">
    <property type="entry name" value="ARM-type_fold"/>
</dbReference>
<feature type="compositionally biased region" description="Acidic residues" evidence="1">
    <location>
        <begin position="203"/>
        <end position="239"/>
    </location>
</feature>
<sequence length="297" mass="35238">MTDSTLLQRKSKEEIKNNKKKSVMWKYRIRSGEKPEHIVSVINKCVKKYQSKWRKIRTLLFAHECILSKIQKQDNNEMPQGYLTIRETASNKTMHRELKTDVTFENENTKWLTQHEIEEMLKKERNDELIYFIAVPPKHNAKQSPWTKRILLILKDSRIVLSSPLDPNIPFVRFVSIPKKKRSIKPPRHFKEDDDDEIIMLEKESEDTDDDDDNNNDDSEDGDSNEDENDEDDDEDDEDGTKSIQVPVQNIHFQFYSKLTNLQLNQIEDLSEQFYSVIPQFPKEFNFNAGFIYFIFL</sequence>
<protein>
    <submittedName>
        <fullName evidence="2">Uncharacterized protein</fullName>
    </submittedName>
</protein>
<keyword evidence="3" id="KW-1185">Reference proteome</keyword>
<proteinExistence type="predicted"/>
<name>X6MYA9_RETFI</name>
<dbReference type="AlphaFoldDB" id="X6MYA9"/>
<evidence type="ECO:0000256" key="1">
    <source>
        <dbReference type="SAM" id="MobiDB-lite"/>
    </source>
</evidence>
<dbReference type="EMBL" id="ASPP01014885">
    <property type="protein sequence ID" value="ETO18452.1"/>
    <property type="molecule type" value="Genomic_DNA"/>
</dbReference>
<evidence type="ECO:0000313" key="3">
    <source>
        <dbReference type="Proteomes" id="UP000023152"/>
    </source>
</evidence>
<reference evidence="2 3" key="1">
    <citation type="journal article" date="2013" name="Curr. Biol.">
        <title>The Genome of the Foraminiferan Reticulomyxa filosa.</title>
        <authorList>
            <person name="Glockner G."/>
            <person name="Hulsmann N."/>
            <person name="Schleicher M."/>
            <person name="Noegel A.A."/>
            <person name="Eichinger L."/>
            <person name="Gallinger C."/>
            <person name="Pawlowski J."/>
            <person name="Sierra R."/>
            <person name="Euteneuer U."/>
            <person name="Pillet L."/>
            <person name="Moustafa A."/>
            <person name="Platzer M."/>
            <person name="Groth M."/>
            <person name="Szafranski K."/>
            <person name="Schliwa M."/>
        </authorList>
    </citation>
    <scope>NUCLEOTIDE SEQUENCE [LARGE SCALE GENOMIC DNA]</scope>
</reference>
<feature type="region of interest" description="Disordered" evidence="1">
    <location>
        <begin position="203"/>
        <end position="241"/>
    </location>
</feature>
<gene>
    <name evidence="2" type="ORF">RFI_18813</name>
</gene>
<comment type="caution">
    <text evidence="2">The sequence shown here is derived from an EMBL/GenBank/DDBJ whole genome shotgun (WGS) entry which is preliminary data.</text>
</comment>